<dbReference type="Gene3D" id="2.40.10.220">
    <property type="entry name" value="predicted glycosyltransferase like domains"/>
    <property type="match status" value="1"/>
</dbReference>
<dbReference type="SUPFAM" id="SSF141371">
    <property type="entry name" value="PilZ domain-like"/>
    <property type="match status" value="1"/>
</dbReference>
<dbReference type="Proteomes" id="UP000030014">
    <property type="component" value="Unassembled WGS sequence"/>
</dbReference>
<dbReference type="EMBL" id="JDRY01000001">
    <property type="protein sequence ID" value="KGN01872.1"/>
    <property type="molecule type" value="Genomic_DNA"/>
</dbReference>
<accession>A0A0A0INW4</accession>
<evidence type="ECO:0000259" key="1">
    <source>
        <dbReference type="Pfam" id="PF07238"/>
    </source>
</evidence>
<keyword evidence="3" id="KW-0966">Cell projection</keyword>
<proteinExistence type="predicted"/>
<feature type="domain" description="PilZ" evidence="1">
    <location>
        <begin position="94"/>
        <end position="205"/>
    </location>
</feature>
<dbReference type="Pfam" id="PF12945">
    <property type="entry name" value="PilZNR"/>
    <property type="match status" value="1"/>
</dbReference>
<comment type="caution">
    <text evidence="3">The sequence shown here is derived from an EMBL/GenBank/DDBJ whole genome shotgun (WGS) entry which is preliminary data.</text>
</comment>
<dbReference type="AlphaFoldDB" id="A0A0A0INW4"/>
<protein>
    <submittedName>
        <fullName evidence="3">Flagellar protein</fullName>
    </submittedName>
</protein>
<dbReference type="InterPro" id="IPR009926">
    <property type="entry name" value="T3SS_YcgR_PilZN"/>
</dbReference>
<dbReference type="GO" id="GO:0035438">
    <property type="term" value="F:cyclic-di-GMP binding"/>
    <property type="evidence" value="ECO:0007669"/>
    <property type="project" value="InterPro"/>
</dbReference>
<keyword evidence="3" id="KW-0282">Flagellum</keyword>
<evidence type="ECO:0000259" key="2">
    <source>
        <dbReference type="Pfam" id="PF12945"/>
    </source>
</evidence>
<gene>
    <name evidence="3" type="ORF">Z955_00290</name>
</gene>
<organism evidence="3 4">
    <name type="scientific">Clostridium botulinum C/D str. DC5</name>
    <dbReference type="NCBI Taxonomy" id="1443128"/>
    <lineage>
        <taxon>Bacteria</taxon>
        <taxon>Bacillati</taxon>
        <taxon>Bacillota</taxon>
        <taxon>Clostridia</taxon>
        <taxon>Eubacteriales</taxon>
        <taxon>Clostridiaceae</taxon>
        <taxon>Clostridium</taxon>
    </lineage>
</organism>
<name>A0A0A0INW4_CLOBO</name>
<dbReference type="InterPro" id="IPR009875">
    <property type="entry name" value="PilZ_domain"/>
</dbReference>
<keyword evidence="3" id="KW-0969">Cilium</keyword>
<feature type="domain" description="Type III secretion system flagellar brake protein YcgR PilZN" evidence="2">
    <location>
        <begin position="7"/>
        <end position="87"/>
    </location>
</feature>
<sequence length="219" mass="25555">MTTLNFKINNKVEIIDYEGKVYNSDIQDIKENCVAISIPIKDSEYLPLRKKDTVDVLYHDGNCIYSFSSMVVDRTNSNVPLIWVKLPKKFKKIQRRKFVRVSVLYKGKFAVVDRIFKATKESIKNIEFTECNIVDLSGGGMRIRTNTEIEKESIIVIILPMRNKSMLLKGEVKRIGEAETNYKEYGIGFIDMSMRQQDEIIKYVFTIMREQMRKGLKEE</sequence>
<dbReference type="Pfam" id="PF07238">
    <property type="entry name" value="PilZ"/>
    <property type="match status" value="1"/>
</dbReference>
<evidence type="ECO:0000313" key="3">
    <source>
        <dbReference type="EMBL" id="KGN01872.1"/>
    </source>
</evidence>
<dbReference type="RefSeq" id="WP_039256868.1">
    <property type="nucleotide sequence ID" value="NZ_JDRY01000001.1"/>
</dbReference>
<evidence type="ECO:0000313" key="4">
    <source>
        <dbReference type="Proteomes" id="UP000030014"/>
    </source>
</evidence>
<reference evidence="3 4" key="1">
    <citation type="submission" date="2014-01" db="EMBL/GenBank/DDBJ databases">
        <title>Plasmidome dynamics in the species complex Clostridium novyi sensu lato converts strains of independent lineages into distinctly different pathogens.</title>
        <authorList>
            <person name="Skarin H."/>
            <person name="Segerman B."/>
        </authorList>
    </citation>
    <scope>NUCLEOTIDE SEQUENCE [LARGE SCALE GENOMIC DNA]</scope>
    <source>
        <strain evidence="3 4">DC5</strain>
    </source>
</reference>